<proteinExistence type="predicted"/>
<feature type="transmembrane region" description="Helical" evidence="1">
    <location>
        <begin position="64"/>
        <end position="87"/>
    </location>
</feature>
<feature type="transmembrane region" description="Helical" evidence="1">
    <location>
        <begin position="39"/>
        <end position="58"/>
    </location>
</feature>
<dbReference type="RefSeq" id="WP_368647707.1">
    <property type="nucleotide sequence ID" value="NZ_CP158257.1"/>
</dbReference>
<keyword evidence="1" id="KW-0812">Transmembrane</keyword>
<evidence type="ECO:0000313" key="2">
    <source>
        <dbReference type="EMBL" id="XDJ55372.1"/>
    </source>
</evidence>
<dbReference type="GeneID" id="93068399"/>
<evidence type="ECO:0008006" key="3">
    <source>
        <dbReference type="Google" id="ProtNLM"/>
    </source>
</evidence>
<protein>
    <recommendedName>
        <fullName evidence="3">Holin</fullName>
    </recommendedName>
</protein>
<name>A0AB39DMG9_9BURK</name>
<organism evidence="2">
    <name type="scientific">Castellaniella ginsengisoli</name>
    <dbReference type="NCBI Taxonomy" id="546114"/>
    <lineage>
        <taxon>Bacteria</taxon>
        <taxon>Pseudomonadati</taxon>
        <taxon>Pseudomonadota</taxon>
        <taxon>Betaproteobacteria</taxon>
        <taxon>Burkholderiales</taxon>
        <taxon>Alcaligenaceae</taxon>
        <taxon>Castellaniella</taxon>
    </lineage>
</organism>
<evidence type="ECO:0000256" key="1">
    <source>
        <dbReference type="SAM" id="Phobius"/>
    </source>
</evidence>
<keyword evidence="1" id="KW-1133">Transmembrane helix</keyword>
<keyword evidence="1" id="KW-0472">Membrane</keyword>
<feature type="transmembrane region" description="Helical" evidence="1">
    <location>
        <begin position="12"/>
        <end position="32"/>
    </location>
</feature>
<dbReference type="AlphaFoldDB" id="A0AB39DMG9"/>
<accession>A0AB39DMG9</accession>
<dbReference type="EMBL" id="CP158257">
    <property type="protein sequence ID" value="XDJ55372.1"/>
    <property type="molecule type" value="Genomic_DNA"/>
</dbReference>
<reference evidence="2" key="1">
    <citation type="submission" date="2024-05" db="EMBL/GenBank/DDBJ databases">
        <authorList>
            <person name="Luo Y.-C."/>
            <person name="Nicholds J."/>
            <person name="Mortimer T."/>
            <person name="Maboni G."/>
        </authorList>
    </citation>
    <scope>NUCLEOTIDE SEQUENCE</scope>
    <source>
        <strain evidence="2">150221</strain>
    </source>
</reference>
<gene>
    <name evidence="2" type="ORF">ABRZ00_12655</name>
</gene>
<dbReference type="KEGG" id="cgin:ABRZ00_12655"/>
<sequence length="106" mass="11373">MQIPDIQESTIWAAIAGFVGAAFSLGAIKGLTRGQKAKLLVAGPVVAGLFSGPIIEWMKLPVGWGWAVAFLVGLLGWSALEQILLGIRNADWWALLSDLIRRRFGG</sequence>